<dbReference type="GO" id="GO:0016491">
    <property type="term" value="F:oxidoreductase activity"/>
    <property type="evidence" value="ECO:0007669"/>
    <property type="project" value="UniProtKB-KW"/>
</dbReference>
<name>A0AAN4YIW7_ASPOZ</name>
<dbReference type="SUPFAM" id="SSF51395">
    <property type="entry name" value="FMN-linked oxidoreductases"/>
    <property type="match status" value="1"/>
</dbReference>
<dbReference type="Gene3D" id="3.20.20.70">
    <property type="entry name" value="Aldolase class I"/>
    <property type="match status" value="1"/>
</dbReference>
<organism evidence="4 5">
    <name type="scientific">Aspergillus oryzae</name>
    <name type="common">Yellow koji mold</name>
    <dbReference type="NCBI Taxonomy" id="5062"/>
    <lineage>
        <taxon>Eukaryota</taxon>
        <taxon>Fungi</taxon>
        <taxon>Dikarya</taxon>
        <taxon>Ascomycota</taxon>
        <taxon>Pezizomycotina</taxon>
        <taxon>Eurotiomycetes</taxon>
        <taxon>Eurotiomycetidae</taxon>
        <taxon>Eurotiales</taxon>
        <taxon>Aspergillaceae</taxon>
        <taxon>Aspergillus</taxon>
        <taxon>Aspergillus subgen. Circumdati</taxon>
    </lineage>
</organism>
<evidence type="ECO:0000256" key="1">
    <source>
        <dbReference type="ARBA" id="ARBA00001917"/>
    </source>
</evidence>
<comment type="cofactor">
    <cofactor evidence="1">
        <name>FMN</name>
        <dbReference type="ChEBI" id="CHEBI:58210"/>
    </cofactor>
</comment>
<dbReference type="EMBL" id="BSYA01000045">
    <property type="protein sequence ID" value="GMG28398.1"/>
    <property type="molecule type" value="Genomic_DNA"/>
</dbReference>
<dbReference type="InterPro" id="IPR013785">
    <property type="entry name" value="Aldolase_TIM"/>
</dbReference>
<keyword evidence="2" id="KW-0560">Oxidoreductase</keyword>
<dbReference type="PROSITE" id="PS51349">
    <property type="entry name" value="FMN_HYDROXY_ACID_DH_2"/>
    <property type="match status" value="1"/>
</dbReference>
<dbReference type="InterPro" id="IPR000262">
    <property type="entry name" value="FMN-dep_DH"/>
</dbReference>
<dbReference type="PANTHER" id="PTHR10578">
    <property type="entry name" value="S -2-HYDROXY-ACID OXIDASE-RELATED"/>
    <property type="match status" value="1"/>
</dbReference>
<proteinExistence type="predicted"/>
<reference evidence="4" key="1">
    <citation type="submission" date="2023-04" db="EMBL/GenBank/DDBJ databases">
        <title>Aspergillus oryzae NBRC 4228.</title>
        <authorList>
            <person name="Ichikawa N."/>
            <person name="Sato H."/>
            <person name="Tonouchi N."/>
        </authorList>
    </citation>
    <scope>NUCLEOTIDE SEQUENCE</scope>
    <source>
        <strain evidence="4">NBRC 4228</strain>
    </source>
</reference>
<evidence type="ECO:0000313" key="5">
    <source>
        <dbReference type="Proteomes" id="UP001165205"/>
    </source>
</evidence>
<dbReference type="AlphaFoldDB" id="A0AAN4YIW7"/>
<dbReference type="Proteomes" id="UP001165205">
    <property type="component" value="Unassembled WGS sequence"/>
</dbReference>
<evidence type="ECO:0000259" key="3">
    <source>
        <dbReference type="PROSITE" id="PS51349"/>
    </source>
</evidence>
<sequence length="174" mass="18843">MMMRRRLMALLENLRWDDREEPSLSFLLLTVLKNNSAVQSGHDWTSAIYKMASGITELPIAIKDSAPSAEENLVSMRSTAQRFATVDGGITRGADIVKAIALGARAVGLGRPFLYGVAFGEAGASKAIRILKDEIETTMAVLGLTSLDGLDSSYLSCHTNLPTYRLVPLSLLTL</sequence>
<evidence type="ECO:0000256" key="2">
    <source>
        <dbReference type="ARBA" id="ARBA00023002"/>
    </source>
</evidence>
<evidence type="ECO:0000313" key="4">
    <source>
        <dbReference type="EMBL" id="GMG28398.1"/>
    </source>
</evidence>
<dbReference type="InterPro" id="IPR037396">
    <property type="entry name" value="FMN_HAD"/>
</dbReference>
<accession>A0AAN4YIW7</accession>
<protein>
    <submittedName>
        <fullName evidence="4">Unnamed protein product</fullName>
    </submittedName>
</protein>
<dbReference type="PANTHER" id="PTHR10578:SF148">
    <property type="entry name" value="L-LACTATE DEHYDROGENASE (CYTOCHROME)"/>
    <property type="match status" value="1"/>
</dbReference>
<dbReference type="Pfam" id="PF01070">
    <property type="entry name" value="FMN_dh"/>
    <property type="match status" value="1"/>
</dbReference>
<feature type="domain" description="FMN hydroxy acid dehydrogenase" evidence="3">
    <location>
        <begin position="64"/>
        <end position="160"/>
    </location>
</feature>
<gene>
    <name evidence="4" type="ORF">Aory04_000483300</name>
</gene>
<comment type="caution">
    <text evidence="4">The sequence shown here is derived from an EMBL/GenBank/DDBJ whole genome shotgun (WGS) entry which is preliminary data.</text>
</comment>